<evidence type="ECO:0000256" key="3">
    <source>
        <dbReference type="ARBA" id="ARBA00022801"/>
    </source>
</evidence>
<dbReference type="AlphaFoldDB" id="A0A3A4P1Q7"/>
<dbReference type="EMBL" id="QZKU01000047">
    <property type="protein sequence ID" value="RJP23280.1"/>
    <property type="molecule type" value="Genomic_DNA"/>
</dbReference>
<keyword evidence="2" id="KW-0479">Metal-binding</keyword>
<evidence type="ECO:0000256" key="1">
    <source>
        <dbReference type="ARBA" id="ARBA00008779"/>
    </source>
</evidence>
<evidence type="ECO:0000259" key="6">
    <source>
        <dbReference type="Pfam" id="PF00884"/>
    </source>
</evidence>
<feature type="domain" description="Sulfatase N-terminal" evidence="6">
    <location>
        <begin position="40"/>
        <end position="326"/>
    </location>
</feature>
<dbReference type="Proteomes" id="UP000265882">
    <property type="component" value="Unassembled WGS sequence"/>
</dbReference>
<dbReference type="PROSITE" id="PS00523">
    <property type="entry name" value="SULFATASE_1"/>
    <property type="match status" value="1"/>
</dbReference>
<dbReference type="Pfam" id="PF00884">
    <property type="entry name" value="Sulfatase"/>
    <property type="match status" value="1"/>
</dbReference>
<organism evidence="7 8">
    <name type="scientific">Abyssobacteria bacterium (strain SURF_5)</name>
    <dbReference type="NCBI Taxonomy" id="2093360"/>
    <lineage>
        <taxon>Bacteria</taxon>
        <taxon>Pseudomonadati</taxon>
        <taxon>Candidatus Hydrogenedentota</taxon>
        <taxon>Candidatus Abyssobacteria</taxon>
    </lineage>
</organism>
<dbReference type="GO" id="GO:0004065">
    <property type="term" value="F:arylsulfatase activity"/>
    <property type="evidence" value="ECO:0007669"/>
    <property type="project" value="TreeGrafter"/>
</dbReference>
<feature type="region of interest" description="Disordered" evidence="5">
    <location>
        <begin position="460"/>
        <end position="480"/>
    </location>
</feature>
<dbReference type="CDD" id="cd16027">
    <property type="entry name" value="SGSH"/>
    <property type="match status" value="1"/>
</dbReference>
<evidence type="ECO:0000256" key="4">
    <source>
        <dbReference type="ARBA" id="ARBA00022837"/>
    </source>
</evidence>
<dbReference type="InterPro" id="IPR050738">
    <property type="entry name" value="Sulfatase"/>
</dbReference>
<evidence type="ECO:0000313" key="7">
    <source>
        <dbReference type="EMBL" id="RJP23280.1"/>
    </source>
</evidence>
<name>A0A3A4P1Q7_ABYX5</name>
<sequence>MRRREFIRAVSKAAAASAFLGVGPCLSCGGGNESAAGDRPNIVLLVADNLGWKDLGCYDNPDVKTPNLDRLAREGIRFTNAFITASSCSPSRASIITGQYPHTNGVNGLTHIHRRMMLSPFVNTLPKVLSRAGYNTAIEGKWHVAPYLPTSWYGYRERLSGILPKDFLITSPEKATEFIERNRNGSFYLELNYMDTHRDSRGEFSPVESFDYDPDTIAIPEYYALPDWPEIRAEVAQYYSRLSRMDAMIGAVLTKLEEVGLAEKTLVCFVSDNGAQFPGGIMSLYDRGIGTPLVMRWPGKIPAGSVDDSLVSTIDLMPTLLEAAGAVIPKNSQGKSFLPLAKQESAEGPIEAVFAEMTYHVDYLPMRAVRTGKWKYIRNYSDDAIGLDQLAHKPWARRLCEERNPDWLGPRPPEELYDLEADPNEQCNLAADPTYAETLGAMRTLLDSRMRETNDPYFGREFERNYSGRESGRSREEPYF</sequence>
<dbReference type="GO" id="GO:0046872">
    <property type="term" value="F:metal ion binding"/>
    <property type="evidence" value="ECO:0007669"/>
    <property type="project" value="UniProtKB-KW"/>
</dbReference>
<protein>
    <recommendedName>
        <fullName evidence="6">Sulfatase N-terminal domain-containing protein</fullName>
    </recommendedName>
</protein>
<keyword evidence="4" id="KW-0106">Calcium</keyword>
<dbReference type="InterPro" id="IPR024607">
    <property type="entry name" value="Sulfatase_CS"/>
</dbReference>
<evidence type="ECO:0000256" key="5">
    <source>
        <dbReference type="SAM" id="MobiDB-lite"/>
    </source>
</evidence>
<accession>A0A3A4P1Q7</accession>
<dbReference type="InterPro" id="IPR000917">
    <property type="entry name" value="Sulfatase_N"/>
</dbReference>
<comment type="similarity">
    <text evidence="1">Belongs to the sulfatase family.</text>
</comment>
<comment type="caution">
    <text evidence="7">The sequence shown here is derived from an EMBL/GenBank/DDBJ whole genome shotgun (WGS) entry which is preliminary data.</text>
</comment>
<dbReference type="InterPro" id="IPR017850">
    <property type="entry name" value="Alkaline_phosphatase_core_sf"/>
</dbReference>
<dbReference type="SUPFAM" id="SSF53649">
    <property type="entry name" value="Alkaline phosphatase-like"/>
    <property type="match status" value="1"/>
</dbReference>
<dbReference type="PANTHER" id="PTHR42693:SF53">
    <property type="entry name" value="ENDO-4-O-SULFATASE"/>
    <property type="match status" value="1"/>
</dbReference>
<reference evidence="7 8" key="1">
    <citation type="journal article" date="2017" name="ISME J.">
        <title>Energy and carbon metabolisms in a deep terrestrial subsurface fluid microbial community.</title>
        <authorList>
            <person name="Momper L."/>
            <person name="Jungbluth S.P."/>
            <person name="Lee M.D."/>
            <person name="Amend J.P."/>
        </authorList>
    </citation>
    <scope>NUCLEOTIDE SEQUENCE [LARGE SCALE GENOMIC DNA]</scope>
    <source>
        <strain evidence="7">SURF_5</strain>
    </source>
</reference>
<evidence type="ECO:0000313" key="8">
    <source>
        <dbReference type="Proteomes" id="UP000265882"/>
    </source>
</evidence>
<proteinExistence type="inferred from homology"/>
<keyword evidence="3" id="KW-0378">Hydrolase</keyword>
<dbReference type="PANTHER" id="PTHR42693">
    <property type="entry name" value="ARYLSULFATASE FAMILY MEMBER"/>
    <property type="match status" value="1"/>
</dbReference>
<gene>
    <name evidence="7" type="ORF">C4520_06425</name>
</gene>
<evidence type="ECO:0000256" key="2">
    <source>
        <dbReference type="ARBA" id="ARBA00022723"/>
    </source>
</evidence>
<dbReference type="Gene3D" id="3.40.720.10">
    <property type="entry name" value="Alkaline Phosphatase, subunit A"/>
    <property type="match status" value="1"/>
</dbReference>